<sequence length="275" mass="29015">MMLMKSKYCTFVSIIIRRRREGDPSMTKTVGLIGSGNIGGAVARLAVAAGLDVVLSNSRGPETLADLVAELGPRARAATPEEAARAGDLVVATVPLLAYEQLPASALAGRTVIDTTVYYPYRDGRIEELDAGALTSSQLVQRHLAGSRVVKTFTNLDFRRLFTLARPVGAADRSALAVAGDDAEAKARVTDFLDVIGYDAVDLGTLADSWRIGPNTPIHVQPYLGAWPEGLSTAEERGRWFFQAPGVPVPAARVRELIASAVPVPAGGPTPPSAA</sequence>
<protein>
    <submittedName>
        <fullName evidence="3">NADPH-dependent F420 reductase</fullName>
    </submittedName>
</protein>
<proteinExistence type="predicted"/>
<evidence type="ECO:0000259" key="2">
    <source>
        <dbReference type="Pfam" id="PF03807"/>
    </source>
</evidence>
<reference evidence="4" key="1">
    <citation type="journal article" date="2019" name="Int. J. Syst. Evol. Microbiol.">
        <title>The Global Catalogue of Microorganisms (GCM) 10K type strain sequencing project: providing services to taxonomists for standard genome sequencing and annotation.</title>
        <authorList>
            <consortium name="The Broad Institute Genomics Platform"/>
            <consortium name="The Broad Institute Genome Sequencing Center for Infectious Disease"/>
            <person name="Wu L."/>
            <person name="Ma J."/>
        </authorList>
    </citation>
    <scope>NUCLEOTIDE SEQUENCE [LARGE SCALE GENOMIC DNA]</scope>
    <source>
        <strain evidence="4">CGMCC 4.7177</strain>
    </source>
</reference>
<keyword evidence="1" id="KW-0560">Oxidoreductase</keyword>
<accession>A0ABV9AEF4</accession>
<dbReference type="InterPro" id="IPR036291">
    <property type="entry name" value="NAD(P)-bd_dom_sf"/>
</dbReference>
<dbReference type="Gene3D" id="3.40.50.720">
    <property type="entry name" value="NAD(P)-binding Rossmann-like Domain"/>
    <property type="match status" value="1"/>
</dbReference>
<evidence type="ECO:0000313" key="3">
    <source>
        <dbReference type="EMBL" id="MFC4498109.1"/>
    </source>
</evidence>
<dbReference type="InterPro" id="IPR028939">
    <property type="entry name" value="P5C_Rdtase_cat_N"/>
</dbReference>
<dbReference type="SUPFAM" id="SSF51735">
    <property type="entry name" value="NAD(P)-binding Rossmann-fold domains"/>
    <property type="match status" value="1"/>
</dbReference>
<gene>
    <name evidence="3" type="ORF">ACFPIH_01015</name>
</gene>
<organism evidence="3 4">
    <name type="scientific">Streptomyces vulcanius</name>
    <dbReference type="NCBI Taxonomy" id="1441876"/>
    <lineage>
        <taxon>Bacteria</taxon>
        <taxon>Bacillati</taxon>
        <taxon>Actinomycetota</taxon>
        <taxon>Actinomycetes</taxon>
        <taxon>Kitasatosporales</taxon>
        <taxon>Streptomycetaceae</taxon>
        <taxon>Streptomyces</taxon>
    </lineage>
</organism>
<dbReference type="Proteomes" id="UP001595839">
    <property type="component" value="Unassembled WGS sequence"/>
</dbReference>
<keyword evidence="4" id="KW-1185">Reference proteome</keyword>
<evidence type="ECO:0000256" key="1">
    <source>
        <dbReference type="ARBA" id="ARBA00023002"/>
    </source>
</evidence>
<dbReference type="PANTHER" id="PTHR14239">
    <property type="entry name" value="DUDULIN-RELATED"/>
    <property type="match status" value="1"/>
</dbReference>
<evidence type="ECO:0000313" key="4">
    <source>
        <dbReference type="Proteomes" id="UP001595839"/>
    </source>
</evidence>
<comment type="caution">
    <text evidence="3">The sequence shown here is derived from an EMBL/GenBank/DDBJ whole genome shotgun (WGS) entry which is preliminary data.</text>
</comment>
<feature type="domain" description="Pyrroline-5-carboxylate reductase catalytic N-terminal" evidence="2">
    <location>
        <begin position="29"/>
        <end position="117"/>
    </location>
</feature>
<dbReference type="InterPro" id="IPR051267">
    <property type="entry name" value="STEAP_metalloreductase"/>
</dbReference>
<dbReference type="Pfam" id="PF03807">
    <property type="entry name" value="F420_oxidored"/>
    <property type="match status" value="1"/>
</dbReference>
<dbReference type="EMBL" id="JBHSFK010000001">
    <property type="protein sequence ID" value="MFC4498109.1"/>
    <property type="molecule type" value="Genomic_DNA"/>
</dbReference>
<name>A0ABV9AEF4_9ACTN</name>
<dbReference type="RefSeq" id="WP_381166208.1">
    <property type="nucleotide sequence ID" value="NZ_JBHSFK010000001.1"/>
</dbReference>